<keyword evidence="4" id="KW-0560">Oxidoreductase</keyword>
<dbReference type="GO" id="GO:0016491">
    <property type="term" value="F:oxidoreductase activity"/>
    <property type="evidence" value="ECO:0007669"/>
    <property type="project" value="UniProtKB-KW"/>
</dbReference>
<dbReference type="GO" id="GO:0008270">
    <property type="term" value="F:zinc ion binding"/>
    <property type="evidence" value="ECO:0007669"/>
    <property type="project" value="InterPro"/>
</dbReference>
<organism evidence="7 8">
    <name type="scientific">Enemella dayhoffiae</name>
    <dbReference type="NCBI Taxonomy" id="2016507"/>
    <lineage>
        <taxon>Bacteria</taxon>
        <taxon>Bacillati</taxon>
        <taxon>Actinomycetota</taxon>
        <taxon>Actinomycetes</taxon>
        <taxon>Propionibacteriales</taxon>
        <taxon>Propionibacteriaceae</taxon>
        <taxon>Enemella</taxon>
    </lineage>
</organism>
<dbReference type="InterPro" id="IPR036291">
    <property type="entry name" value="NAD(P)-bd_dom_sf"/>
</dbReference>
<evidence type="ECO:0000313" key="7">
    <source>
        <dbReference type="EMBL" id="OYO20962.1"/>
    </source>
</evidence>
<evidence type="ECO:0000256" key="5">
    <source>
        <dbReference type="RuleBase" id="RU361277"/>
    </source>
</evidence>
<proteinExistence type="inferred from homology"/>
<dbReference type="EMBL" id="NMVQ01000023">
    <property type="protein sequence ID" value="OYO20962.1"/>
    <property type="molecule type" value="Genomic_DNA"/>
</dbReference>
<dbReference type="Proteomes" id="UP000216311">
    <property type="component" value="Unassembled WGS sequence"/>
</dbReference>
<keyword evidence="2 5" id="KW-0479">Metal-binding</keyword>
<feature type="domain" description="Enoyl reductase (ER)" evidence="6">
    <location>
        <begin position="10"/>
        <end position="336"/>
    </location>
</feature>
<dbReference type="InterPro" id="IPR002328">
    <property type="entry name" value="ADH_Zn_CS"/>
</dbReference>
<evidence type="ECO:0000256" key="2">
    <source>
        <dbReference type="ARBA" id="ARBA00022723"/>
    </source>
</evidence>
<comment type="caution">
    <text evidence="7">The sequence shown here is derived from an EMBL/GenBank/DDBJ whole genome shotgun (WGS) entry which is preliminary data.</text>
</comment>
<evidence type="ECO:0000259" key="6">
    <source>
        <dbReference type="SMART" id="SM00829"/>
    </source>
</evidence>
<dbReference type="AlphaFoldDB" id="A0A255GZU0"/>
<accession>A0A255GZU0</accession>
<dbReference type="Pfam" id="PF08240">
    <property type="entry name" value="ADH_N"/>
    <property type="match status" value="1"/>
</dbReference>
<keyword evidence="3 5" id="KW-0862">Zinc</keyword>
<dbReference type="Gene3D" id="3.90.180.10">
    <property type="entry name" value="Medium-chain alcohol dehydrogenases, catalytic domain"/>
    <property type="match status" value="1"/>
</dbReference>
<reference evidence="7 8" key="1">
    <citation type="submission" date="2017-07" db="EMBL/GenBank/DDBJ databases">
        <title>Draft whole genome sequences of clinical Proprionibacteriaceae strains.</title>
        <authorList>
            <person name="Bernier A.-M."/>
            <person name="Bernard K."/>
            <person name="Domingo M.-C."/>
        </authorList>
    </citation>
    <scope>NUCLEOTIDE SEQUENCE [LARGE SCALE GENOMIC DNA]</scope>
    <source>
        <strain evidence="7 8">NML 130396</strain>
    </source>
</reference>
<dbReference type="PROSITE" id="PS00059">
    <property type="entry name" value="ADH_ZINC"/>
    <property type="match status" value="1"/>
</dbReference>
<evidence type="ECO:0000256" key="4">
    <source>
        <dbReference type="ARBA" id="ARBA00023002"/>
    </source>
</evidence>
<dbReference type="SUPFAM" id="SSF50129">
    <property type="entry name" value="GroES-like"/>
    <property type="match status" value="1"/>
</dbReference>
<comment type="similarity">
    <text evidence="5">Belongs to the zinc-containing alcohol dehydrogenase family.</text>
</comment>
<name>A0A255GZU0_9ACTN</name>
<dbReference type="Pfam" id="PF00107">
    <property type="entry name" value="ADH_zinc_N"/>
    <property type="match status" value="1"/>
</dbReference>
<dbReference type="InterPro" id="IPR013149">
    <property type="entry name" value="ADH-like_C"/>
</dbReference>
<gene>
    <name evidence="7" type="ORF">CGZ93_12200</name>
</gene>
<dbReference type="OrthoDB" id="241504at2"/>
<dbReference type="InterPro" id="IPR011032">
    <property type="entry name" value="GroES-like_sf"/>
</dbReference>
<evidence type="ECO:0000256" key="3">
    <source>
        <dbReference type="ARBA" id="ARBA00022833"/>
    </source>
</evidence>
<dbReference type="PANTHER" id="PTHR42813">
    <property type="entry name" value="ZINC-TYPE ALCOHOL DEHYDROGENASE-LIKE"/>
    <property type="match status" value="1"/>
</dbReference>
<dbReference type="PANTHER" id="PTHR42813:SF2">
    <property type="entry name" value="DEHYDROGENASE, ZINC-CONTAINING, PUTATIVE (AFU_ORTHOLOGUE AFUA_2G02810)-RELATED"/>
    <property type="match status" value="1"/>
</dbReference>
<dbReference type="SMART" id="SM00829">
    <property type="entry name" value="PKS_ER"/>
    <property type="match status" value="1"/>
</dbReference>
<dbReference type="SUPFAM" id="SSF51735">
    <property type="entry name" value="NAD(P)-binding Rossmann-fold domains"/>
    <property type="match status" value="1"/>
</dbReference>
<evidence type="ECO:0000313" key="8">
    <source>
        <dbReference type="Proteomes" id="UP000216311"/>
    </source>
</evidence>
<dbReference type="InterPro" id="IPR013154">
    <property type="entry name" value="ADH-like_N"/>
</dbReference>
<dbReference type="Gene3D" id="3.40.50.720">
    <property type="entry name" value="NAD(P)-binding Rossmann-like Domain"/>
    <property type="match status" value="1"/>
</dbReference>
<sequence>MRATLLNGPGDISVAEVEDPRIVEPTDAVVRLSLSCVCGSDLHNYRGRRQFKAPQRIGHEFCGVVSEVGDRVTQVKVGDFVVGPFFSCCNKCDNCRAGFQSACRTVQMFADGCQAESLRVPQADGTLVTVADPAPELIPSLLACSDVMGTGWHAAKMANVGPGQTVAVVGDGAVGLCGVIAAKQLGAERIIISSRYADRSALARDFGATDVLTERGEEFADRVRELTDGRGADAVLECVGTEQALLQACATARPGSIVGFVGVPVGVKVELEPFFRRNIGLRGGMAPVREYLPELIELVRAGTIDPGRVFDVTMPLAEVAEAYKAMDERRAIKVALTV</sequence>
<dbReference type="InterPro" id="IPR020843">
    <property type="entry name" value="ER"/>
</dbReference>
<keyword evidence="8" id="KW-1185">Reference proteome</keyword>
<evidence type="ECO:0000256" key="1">
    <source>
        <dbReference type="ARBA" id="ARBA00001947"/>
    </source>
</evidence>
<protein>
    <submittedName>
        <fullName evidence="7">IMP dehydrogenase</fullName>
    </submittedName>
</protein>
<dbReference type="RefSeq" id="WP_094364404.1">
    <property type="nucleotide sequence ID" value="NZ_NMVQ01000023.1"/>
</dbReference>
<comment type="cofactor">
    <cofactor evidence="1 5">
        <name>Zn(2+)</name>
        <dbReference type="ChEBI" id="CHEBI:29105"/>
    </cofactor>
</comment>